<name>A0A0F8Z4T2_9ZZZZ</name>
<protein>
    <recommendedName>
        <fullName evidence="1">Polymerase/histidinol phosphatase N-terminal domain-containing protein</fullName>
    </recommendedName>
</protein>
<dbReference type="GO" id="GO:0004534">
    <property type="term" value="F:5'-3' RNA exonuclease activity"/>
    <property type="evidence" value="ECO:0007669"/>
    <property type="project" value="TreeGrafter"/>
</dbReference>
<evidence type="ECO:0000259" key="1">
    <source>
        <dbReference type="SMART" id="SM00481"/>
    </source>
</evidence>
<reference evidence="2" key="1">
    <citation type="journal article" date="2015" name="Nature">
        <title>Complex archaea that bridge the gap between prokaryotes and eukaryotes.</title>
        <authorList>
            <person name="Spang A."/>
            <person name="Saw J.H."/>
            <person name="Jorgensen S.L."/>
            <person name="Zaremba-Niedzwiedzka K."/>
            <person name="Martijn J."/>
            <person name="Lind A.E."/>
            <person name="van Eijk R."/>
            <person name="Schleper C."/>
            <person name="Guy L."/>
            <person name="Ettema T.J."/>
        </authorList>
    </citation>
    <scope>NUCLEOTIDE SEQUENCE</scope>
</reference>
<dbReference type="PANTHER" id="PTHR42924">
    <property type="entry name" value="EXONUCLEASE"/>
    <property type="match status" value="1"/>
</dbReference>
<sequence length="217" mass="24797">MITFDHPYRKLSGGRWIKGNLHAHTSNSDGDLEPQEVIDEYSRRDYGFLMIADHDILTSEEQLHRYDSKGMILIPGNEFSATGPHLLHINAKSLVDSSESHQAIIDAIDSEDGIAVISHPNWYKFFDHCPQKYLEDWQGYSGIEIFNGVTRGLAGNAYACDRWDMLLSQGRRIWGFANDDTHVRANIGLGWNVVYVNDLSIGKSRISWEIFEKQIRK</sequence>
<feature type="domain" description="Polymerase/histidinol phosphatase N-terminal" evidence="1">
    <location>
        <begin position="19"/>
        <end position="83"/>
    </location>
</feature>
<dbReference type="NCBIfam" id="NF038032">
    <property type="entry name" value="CehA_McbA_metalo"/>
    <property type="match status" value="1"/>
</dbReference>
<dbReference type="InterPro" id="IPR052018">
    <property type="entry name" value="PHP_domain"/>
</dbReference>
<organism evidence="2">
    <name type="scientific">marine sediment metagenome</name>
    <dbReference type="NCBI Taxonomy" id="412755"/>
    <lineage>
        <taxon>unclassified sequences</taxon>
        <taxon>metagenomes</taxon>
        <taxon>ecological metagenomes</taxon>
    </lineage>
</organism>
<proteinExistence type="predicted"/>
<dbReference type="InterPro" id="IPR003141">
    <property type="entry name" value="Pol/His_phosphatase_N"/>
</dbReference>
<evidence type="ECO:0000313" key="2">
    <source>
        <dbReference type="EMBL" id="KKK88783.1"/>
    </source>
</evidence>
<dbReference type="SMART" id="SM00481">
    <property type="entry name" value="POLIIIAc"/>
    <property type="match status" value="1"/>
</dbReference>
<dbReference type="SUPFAM" id="SSF89550">
    <property type="entry name" value="PHP domain-like"/>
    <property type="match status" value="1"/>
</dbReference>
<dbReference type="EMBL" id="LAZR01049805">
    <property type="protein sequence ID" value="KKK88783.1"/>
    <property type="molecule type" value="Genomic_DNA"/>
</dbReference>
<accession>A0A0F8Z4T2</accession>
<gene>
    <name evidence="2" type="ORF">LCGC14_2739680</name>
</gene>
<dbReference type="Gene3D" id="3.20.20.140">
    <property type="entry name" value="Metal-dependent hydrolases"/>
    <property type="match status" value="1"/>
</dbReference>
<comment type="caution">
    <text evidence="2">The sequence shown here is derived from an EMBL/GenBank/DDBJ whole genome shotgun (WGS) entry which is preliminary data.</text>
</comment>
<dbReference type="InterPro" id="IPR016195">
    <property type="entry name" value="Pol/histidinol_Pase-like"/>
</dbReference>
<dbReference type="AlphaFoldDB" id="A0A0F8Z4T2"/>
<dbReference type="GO" id="GO:0035312">
    <property type="term" value="F:5'-3' DNA exonuclease activity"/>
    <property type="evidence" value="ECO:0007669"/>
    <property type="project" value="TreeGrafter"/>
</dbReference>
<dbReference type="PANTHER" id="PTHR42924:SF3">
    <property type="entry name" value="POLYMERASE_HISTIDINOL PHOSPHATASE N-TERMINAL DOMAIN-CONTAINING PROTEIN"/>
    <property type="match status" value="1"/>
</dbReference>